<reference evidence="2" key="1">
    <citation type="journal article" date="2019" name="bioRxiv">
        <title>The Genome of the Zebra Mussel, Dreissena polymorpha: A Resource for Invasive Species Research.</title>
        <authorList>
            <person name="McCartney M.A."/>
            <person name="Auch B."/>
            <person name="Kono T."/>
            <person name="Mallez S."/>
            <person name="Zhang Y."/>
            <person name="Obille A."/>
            <person name="Becker A."/>
            <person name="Abrahante J.E."/>
            <person name="Garbe J."/>
            <person name="Badalamenti J.P."/>
            <person name="Herman A."/>
            <person name="Mangelson H."/>
            <person name="Liachko I."/>
            <person name="Sullivan S."/>
            <person name="Sone E.D."/>
            <person name="Koren S."/>
            <person name="Silverstein K.A.T."/>
            <person name="Beckman K.B."/>
            <person name="Gohl D.M."/>
        </authorList>
    </citation>
    <scope>NUCLEOTIDE SEQUENCE</scope>
    <source>
        <strain evidence="2">Duluth1</strain>
        <tissue evidence="2">Whole animal</tissue>
    </source>
</reference>
<dbReference type="Gene3D" id="2.60.120.40">
    <property type="match status" value="1"/>
</dbReference>
<feature type="domain" description="C1q" evidence="1">
    <location>
        <begin position="1"/>
        <end position="73"/>
    </location>
</feature>
<comment type="caution">
    <text evidence="2">The sequence shown here is derived from an EMBL/GenBank/DDBJ whole genome shotgun (WGS) entry which is preliminary data.</text>
</comment>
<evidence type="ECO:0000313" key="2">
    <source>
        <dbReference type="EMBL" id="KAH3735270.1"/>
    </source>
</evidence>
<dbReference type="SUPFAM" id="SSF49842">
    <property type="entry name" value="TNF-like"/>
    <property type="match status" value="1"/>
</dbReference>
<dbReference type="Pfam" id="PF00386">
    <property type="entry name" value="C1q"/>
    <property type="match status" value="1"/>
</dbReference>
<dbReference type="EMBL" id="JAIWYP010000011">
    <property type="protein sequence ID" value="KAH3735270.1"/>
    <property type="molecule type" value="Genomic_DNA"/>
</dbReference>
<dbReference type="InterPro" id="IPR001073">
    <property type="entry name" value="C1q_dom"/>
</dbReference>
<dbReference type="PROSITE" id="PS50871">
    <property type="entry name" value="C1Q"/>
    <property type="match status" value="1"/>
</dbReference>
<dbReference type="InterPro" id="IPR008983">
    <property type="entry name" value="Tumour_necrosis_fac-like_dom"/>
</dbReference>
<keyword evidence="3" id="KW-1185">Reference proteome</keyword>
<name>A0A9D4CYD1_DREPO</name>
<dbReference type="AlphaFoldDB" id="A0A9D4CYD1"/>
<protein>
    <recommendedName>
        <fullName evidence="1">C1q domain-containing protein</fullName>
    </recommendedName>
</protein>
<reference evidence="2" key="2">
    <citation type="submission" date="2020-11" db="EMBL/GenBank/DDBJ databases">
        <authorList>
            <person name="McCartney M.A."/>
            <person name="Auch B."/>
            <person name="Kono T."/>
            <person name="Mallez S."/>
            <person name="Becker A."/>
            <person name="Gohl D.M."/>
            <person name="Silverstein K.A.T."/>
            <person name="Koren S."/>
            <person name="Bechman K.B."/>
            <person name="Herman A."/>
            <person name="Abrahante J.E."/>
            <person name="Garbe J."/>
        </authorList>
    </citation>
    <scope>NUCLEOTIDE SEQUENCE</scope>
    <source>
        <strain evidence="2">Duluth1</strain>
        <tissue evidence="2">Whole animal</tissue>
    </source>
</reference>
<gene>
    <name evidence="2" type="ORF">DPMN_041734</name>
</gene>
<sequence>MVKNLQANQIVHYFNDNRVSEYPWNQSSTTIVIELSADDEVWLICINTSDIVGNVGGQFNFLSHFSGFLIDEK</sequence>
<evidence type="ECO:0000313" key="3">
    <source>
        <dbReference type="Proteomes" id="UP000828390"/>
    </source>
</evidence>
<proteinExistence type="predicted"/>
<accession>A0A9D4CYD1</accession>
<organism evidence="2 3">
    <name type="scientific">Dreissena polymorpha</name>
    <name type="common">Zebra mussel</name>
    <name type="synonym">Mytilus polymorpha</name>
    <dbReference type="NCBI Taxonomy" id="45954"/>
    <lineage>
        <taxon>Eukaryota</taxon>
        <taxon>Metazoa</taxon>
        <taxon>Spiralia</taxon>
        <taxon>Lophotrochozoa</taxon>
        <taxon>Mollusca</taxon>
        <taxon>Bivalvia</taxon>
        <taxon>Autobranchia</taxon>
        <taxon>Heteroconchia</taxon>
        <taxon>Euheterodonta</taxon>
        <taxon>Imparidentia</taxon>
        <taxon>Neoheterodontei</taxon>
        <taxon>Myida</taxon>
        <taxon>Dreissenoidea</taxon>
        <taxon>Dreissenidae</taxon>
        <taxon>Dreissena</taxon>
    </lineage>
</organism>
<evidence type="ECO:0000259" key="1">
    <source>
        <dbReference type="PROSITE" id="PS50871"/>
    </source>
</evidence>
<dbReference type="Proteomes" id="UP000828390">
    <property type="component" value="Unassembled WGS sequence"/>
</dbReference>